<accession>A0AB36JF41</accession>
<gene>
    <name evidence="1" type="ORF">BSK47_13395</name>
</gene>
<organism evidence="1 2">
    <name type="scientific">Paenibacillus odorifer</name>
    <dbReference type="NCBI Taxonomy" id="189426"/>
    <lineage>
        <taxon>Bacteria</taxon>
        <taxon>Bacillati</taxon>
        <taxon>Bacillota</taxon>
        <taxon>Bacilli</taxon>
        <taxon>Bacillales</taxon>
        <taxon>Paenibacillaceae</taxon>
        <taxon>Paenibacillus</taxon>
    </lineage>
</organism>
<dbReference type="SUPFAM" id="SSF63825">
    <property type="entry name" value="YWTD domain"/>
    <property type="match status" value="1"/>
</dbReference>
<evidence type="ECO:0000313" key="2">
    <source>
        <dbReference type="Proteomes" id="UP000187323"/>
    </source>
</evidence>
<reference evidence="1 2" key="1">
    <citation type="submission" date="2016-10" db="EMBL/GenBank/DDBJ databases">
        <title>Paenibacillus species isolates.</title>
        <authorList>
            <person name="Beno S.M."/>
        </authorList>
    </citation>
    <scope>NUCLEOTIDE SEQUENCE [LARGE SCALE GENOMIC DNA]</scope>
    <source>
        <strain evidence="1 2">FSL H7-0918</strain>
    </source>
</reference>
<proteinExistence type="predicted"/>
<dbReference type="RefSeq" id="WP_076135045.1">
    <property type="nucleotide sequence ID" value="NZ_MPTO01000011.1"/>
</dbReference>
<dbReference type="Proteomes" id="UP000187323">
    <property type="component" value="Unassembled WGS sequence"/>
</dbReference>
<dbReference type="EMBL" id="MPTO01000011">
    <property type="protein sequence ID" value="OME20120.1"/>
    <property type="molecule type" value="Genomic_DNA"/>
</dbReference>
<name>A0AB36JF41_9BACL</name>
<protein>
    <submittedName>
        <fullName evidence="1">Uncharacterized protein</fullName>
    </submittedName>
</protein>
<comment type="caution">
    <text evidence="1">The sequence shown here is derived from an EMBL/GenBank/DDBJ whole genome shotgun (WGS) entry which is preliminary data.</text>
</comment>
<dbReference type="AlphaFoldDB" id="A0AB36JF41"/>
<evidence type="ECO:0000313" key="1">
    <source>
        <dbReference type="EMBL" id="OME20120.1"/>
    </source>
</evidence>
<sequence>MRKYMVTAVLVVFAVVTIGTYYVQASQETLPNYKLTMVQGDASLVEGIALYGNYLTKDSVFGIKRANITTNGTDYPDEKLTISSQSLNRRPVNTQLDKWRDQHRQFMRGKKNLAGFYENQDMLAYVNWTVDKQQSNDPSAKKNARLSISVLNKQKDNTQEIRSDINVDHDVSDIYVQNVQLVDQELVAMVFLNHSAKGYVSEPQIIRVNLTTKEITNEPLVLPGAKSEAANGDNQFVRLANQNLDHSDQWILTVSKDNHKKAYQVDVATGQISPLAFQGHEILLNNIMNAYGQKIYFLQKAVSGKENIGFTVISYDLVSKEYETTLKNTNIDLSENITYDFKQDYLYIVGYKNMGNRYFKGNRLYVFNLTSGNLEYKGKAVSTEVTNQAEDEANMDLNFIDLGQY</sequence>